<feature type="signal peptide" evidence="7">
    <location>
        <begin position="1"/>
        <end position="29"/>
    </location>
</feature>
<keyword evidence="4" id="KW-0249">Electron transport</keyword>
<dbReference type="GO" id="GO:0046872">
    <property type="term" value="F:metal ion binding"/>
    <property type="evidence" value="ECO:0007669"/>
    <property type="project" value="UniProtKB-KW"/>
</dbReference>
<gene>
    <name evidence="9" type="ORF">HNR59_001625</name>
</gene>
<keyword evidence="3 6" id="KW-0479">Metal-binding</keyword>
<dbReference type="PROSITE" id="PS51007">
    <property type="entry name" value="CYTC"/>
    <property type="match status" value="1"/>
</dbReference>
<evidence type="ECO:0000259" key="8">
    <source>
        <dbReference type="PROSITE" id="PS51007"/>
    </source>
</evidence>
<accession>A0A7W9S1Q8</accession>
<evidence type="ECO:0000256" key="7">
    <source>
        <dbReference type="SAM" id="SignalP"/>
    </source>
</evidence>
<evidence type="ECO:0000256" key="3">
    <source>
        <dbReference type="ARBA" id="ARBA00022723"/>
    </source>
</evidence>
<dbReference type="Pfam" id="PF00034">
    <property type="entry name" value="Cytochrom_C"/>
    <property type="match status" value="1"/>
</dbReference>
<feature type="chain" id="PRO_5031264742" evidence="7">
    <location>
        <begin position="30"/>
        <end position="138"/>
    </location>
</feature>
<comment type="caution">
    <text evidence="9">The sequence shown here is derived from an EMBL/GenBank/DDBJ whole genome shotgun (WGS) entry which is preliminary data.</text>
</comment>
<evidence type="ECO:0000256" key="4">
    <source>
        <dbReference type="ARBA" id="ARBA00022982"/>
    </source>
</evidence>
<evidence type="ECO:0000256" key="6">
    <source>
        <dbReference type="PROSITE-ProRule" id="PRU00433"/>
    </source>
</evidence>
<dbReference type="InterPro" id="IPR036909">
    <property type="entry name" value="Cyt_c-like_dom_sf"/>
</dbReference>
<dbReference type="PRINTS" id="PR00604">
    <property type="entry name" value="CYTCHRMECIAB"/>
</dbReference>
<evidence type="ECO:0000256" key="1">
    <source>
        <dbReference type="ARBA" id="ARBA00022448"/>
    </source>
</evidence>
<sequence>MFWRDAGVLSCAAGLVRAALFLTLTTASAAPADIAAGEQIFRKCAPCHNITRNGNRMGPHLMGIVGREIGSVPDFRSYSQAMKSAGQEGRVWTEELLAEFLYSPRRTIPGNSMRFLGLWSDEDIRNLIAYLKSASPHR</sequence>
<keyword evidence="1" id="KW-0813">Transport</keyword>
<dbReference type="Gene3D" id="1.10.760.10">
    <property type="entry name" value="Cytochrome c-like domain"/>
    <property type="match status" value="1"/>
</dbReference>
<dbReference type="Proteomes" id="UP000533306">
    <property type="component" value="Unassembled WGS sequence"/>
</dbReference>
<reference evidence="9 10" key="1">
    <citation type="submission" date="2020-08" db="EMBL/GenBank/DDBJ databases">
        <title>Genomic Encyclopedia of Type Strains, Phase IV (KMG-IV): sequencing the most valuable type-strain genomes for metagenomic binning, comparative biology and taxonomic classification.</title>
        <authorList>
            <person name="Goeker M."/>
        </authorList>
    </citation>
    <scope>NUCLEOTIDE SEQUENCE [LARGE SCALE GENOMIC DNA]</scope>
    <source>
        <strain evidence="9 10">DSM 11099</strain>
    </source>
</reference>
<dbReference type="InterPro" id="IPR009056">
    <property type="entry name" value="Cyt_c-like_dom"/>
</dbReference>
<name>A0A7W9S1Q8_9HYPH</name>
<dbReference type="GO" id="GO:0020037">
    <property type="term" value="F:heme binding"/>
    <property type="evidence" value="ECO:0007669"/>
    <property type="project" value="InterPro"/>
</dbReference>
<keyword evidence="10" id="KW-1185">Reference proteome</keyword>
<dbReference type="InterPro" id="IPR002327">
    <property type="entry name" value="Cyt_c_1A/1B"/>
</dbReference>
<keyword evidence="5 6" id="KW-0408">Iron</keyword>
<dbReference type="SUPFAM" id="SSF46626">
    <property type="entry name" value="Cytochrome c"/>
    <property type="match status" value="1"/>
</dbReference>
<feature type="domain" description="Cytochrome c" evidence="8">
    <location>
        <begin position="32"/>
        <end position="135"/>
    </location>
</feature>
<dbReference type="EMBL" id="JACHEU010000001">
    <property type="protein sequence ID" value="MBB6012280.1"/>
    <property type="molecule type" value="Genomic_DNA"/>
</dbReference>
<protein>
    <submittedName>
        <fullName evidence="9">Cytochrome c</fullName>
    </submittedName>
</protein>
<evidence type="ECO:0000256" key="5">
    <source>
        <dbReference type="ARBA" id="ARBA00023004"/>
    </source>
</evidence>
<keyword evidence="7" id="KW-0732">Signal</keyword>
<dbReference type="AlphaFoldDB" id="A0A7W9S1Q8"/>
<evidence type="ECO:0000313" key="9">
    <source>
        <dbReference type="EMBL" id="MBB6012280.1"/>
    </source>
</evidence>
<dbReference type="RefSeq" id="WP_183828416.1">
    <property type="nucleotide sequence ID" value="NZ_JACHEU010000001.1"/>
</dbReference>
<dbReference type="PANTHER" id="PTHR11961">
    <property type="entry name" value="CYTOCHROME C"/>
    <property type="match status" value="1"/>
</dbReference>
<dbReference type="GO" id="GO:0009055">
    <property type="term" value="F:electron transfer activity"/>
    <property type="evidence" value="ECO:0007669"/>
    <property type="project" value="InterPro"/>
</dbReference>
<organism evidence="9 10">
    <name type="scientific">Aquamicrobium lusatiense</name>
    <dbReference type="NCBI Taxonomy" id="89772"/>
    <lineage>
        <taxon>Bacteria</taxon>
        <taxon>Pseudomonadati</taxon>
        <taxon>Pseudomonadota</taxon>
        <taxon>Alphaproteobacteria</taxon>
        <taxon>Hyphomicrobiales</taxon>
        <taxon>Phyllobacteriaceae</taxon>
        <taxon>Aquamicrobium</taxon>
    </lineage>
</organism>
<evidence type="ECO:0000256" key="2">
    <source>
        <dbReference type="ARBA" id="ARBA00022617"/>
    </source>
</evidence>
<evidence type="ECO:0000313" key="10">
    <source>
        <dbReference type="Proteomes" id="UP000533306"/>
    </source>
</evidence>
<keyword evidence="2 6" id="KW-0349">Heme</keyword>
<proteinExistence type="predicted"/>